<feature type="compositionally biased region" description="Polar residues" evidence="2">
    <location>
        <begin position="824"/>
        <end position="836"/>
    </location>
</feature>
<feature type="coiled-coil region" evidence="1">
    <location>
        <begin position="624"/>
        <end position="658"/>
    </location>
</feature>
<feature type="compositionally biased region" description="Basic and acidic residues" evidence="2">
    <location>
        <begin position="922"/>
        <end position="935"/>
    </location>
</feature>
<comment type="caution">
    <text evidence="3">The sequence shown here is derived from an EMBL/GenBank/DDBJ whole genome shotgun (WGS) entry which is preliminary data.</text>
</comment>
<evidence type="ECO:0000256" key="1">
    <source>
        <dbReference type="SAM" id="Coils"/>
    </source>
</evidence>
<dbReference type="Gene3D" id="3.80.10.10">
    <property type="entry name" value="Ribonuclease Inhibitor"/>
    <property type="match status" value="1"/>
</dbReference>
<protein>
    <recommendedName>
        <fullName evidence="5">Leucine-rich repeat protein</fullName>
    </recommendedName>
</protein>
<name>A0A0N0P868_LEPSE</name>
<feature type="region of interest" description="Disordered" evidence="2">
    <location>
        <begin position="735"/>
        <end position="777"/>
    </location>
</feature>
<feature type="region of interest" description="Disordered" evidence="2">
    <location>
        <begin position="824"/>
        <end position="879"/>
    </location>
</feature>
<reference evidence="3 4" key="1">
    <citation type="journal article" date="2015" name="PLoS Pathog.">
        <title>Leptomonas seymouri: Adaptations to the Dixenous Life Cycle Analyzed by Genome Sequencing, Transcriptome Profiling and Co-infection with Leishmania donovani.</title>
        <authorList>
            <person name="Kraeva N."/>
            <person name="Butenko A."/>
            <person name="Hlavacova J."/>
            <person name="Kostygov A."/>
            <person name="Myskova J."/>
            <person name="Grybchuk D."/>
            <person name="Lestinova T."/>
            <person name="Votypka J."/>
            <person name="Volf P."/>
            <person name="Opperdoes F."/>
            <person name="Flegontov P."/>
            <person name="Lukes J."/>
            <person name="Yurchenko V."/>
        </authorList>
    </citation>
    <scope>NUCLEOTIDE SEQUENCE [LARGE SCALE GENOMIC DNA]</scope>
    <source>
        <strain evidence="3 4">ATCC 30220</strain>
    </source>
</reference>
<evidence type="ECO:0008006" key="5">
    <source>
        <dbReference type="Google" id="ProtNLM"/>
    </source>
</evidence>
<evidence type="ECO:0000313" key="4">
    <source>
        <dbReference type="Proteomes" id="UP000038009"/>
    </source>
</evidence>
<dbReference type="InterPro" id="IPR032675">
    <property type="entry name" value="LRR_dom_sf"/>
</dbReference>
<feature type="region of interest" description="Disordered" evidence="2">
    <location>
        <begin position="1014"/>
        <end position="1080"/>
    </location>
</feature>
<feature type="region of interest" description="Disordered" evidence="2">
    <location>
        <begin position="907"/>
        <end position="997"/>
    </location>
</feature>
<evidence type="ECO:0000313" key="3">
    <source>
        <dbReference type="EMBL" id="KPI89609.1"/>
    </source>
</evidence>
<feature type="compositionally biased region" description="Basic and acidic residues" evidence="2">
    <location>
        <begin position="544"/>
        <end position="566"/>
    </location>
</feature>
<feature type="region of interest" description="Disordered" evidence="2">
    <location>
        <begin position="472"/>
        <end position="570"/>
    </location>
</feature>
<evidence type="ECO:0000256" key="2">
    <source>
        <dbReference type="SAM" id="MobiDB-lite"/>
    </source>
</evidence>
<gene>
    <name evidence="3" type="ORF">ABL78_1274</name>
</gene>
<dbReference type="EMBL" id="LJSK01000020">
    <property type="protein sequence ID" value="KPI89609.1"/>
    <property type="molecule type" value="Genomic_DNA"/>
</dbReference>
<feature type="compositionally biased region" description="Polar residues" evidence="2">
    <location>
        <begin position="761"/>
        <end position="777"/>
    </location>
</feature>
<accession>A0A0N0P868</accession>
<dbReference type="OrthoDB" id="10022853at2759"/>
<feature type="compositionally biased region" description="Basic and acidic residues" evidence="2">
    <location>
        <begin position="489"/>
        <end position="502"/>
    </location>
</feature>
<organism evidence="3 4">
    <name type="scientific">Leptomonas seymouri</name>
    <dbReference type="NCBI Taxonomy" id="5684"/>
    <lineage>
        <taxon>Eukaryota</taxon>
        <taxon>Discoba</taxon>
        <taxon>Euglenozoa</taxon>
        <taxon>Kinetoplastea</taxon>
        <taxon>Metakinetoplastina</taxon>
        <taxon>Trypanosomatida</taxon>
        <taxon>Trypanosomatidae</taxon>
        <taxon>Leishmaniinae</taxon>
        <taxon>Leptomonas</taxon>
    </lineage>
</organism>
<proteinExistence type="predicted"/>
<dbReference type="VEuPathDB" id="TriTrypDB:Lsey_0020_0230"/>
<dbReference type="SUPFAM" id="SSF52058">
    <property type="entry name" value="L domain-like"/>
    <property type="match status" value="1"/>
</dbReference>
<sequence>MDIDLRDRGISQLCFSAEETNEEEATVASAVAVLLADHNSIHYVNGLGGVFVNLVELRLTHNQLGRSSTPYHLVNNSVRDSDGGRQRCCVGLASWILALPATLEVLDVAYNHLHSFLECTCACTKGAVQRASNVDAPPVDETEQHIRELRHCCPFSVPLFFTAARFPRLRELHLSHNTFAVSIRESDNMQSWFESSRGAFMERNVTLAASETLSLLDLSFNNGIASVSSFFLSTLRSDEEEEHNGATLSSSCLVNVTNTSVDDLQDIAMMGLYRPSARWSLQLHPSPLTRSVLAASPSVLMELLRMVVSTLEATNTVAAELVRKPASLSESSASAMDSFQSTAQLSELEDLVRAGVAREAPQMADACSKSDGWVATLVYACLLHQVVPSLKTVDATLSVSNCETLLLASLKQLLLTNTPSTYLSSSSSRLLPMGAPPLHPEPQLRTSVLLPRGLGVVANVVAPELRSRVVVHDTHQSASAPNQLSEGGSADHDAATAEDSGRRPGRFQAALAALRPSRPSSATPATTRTSSVHSAASSSVHSAYEADRAHAEDGNDSRASLEHSSEDFFTPSGLSAEDKALYEALCLEAKELQAAVLSSNERCRDFRGQTDALRQQLTQDRTLVADQLKEITRLRQEKEELEHGLEKQKSRLEKRQREVAYGVTAIQSREAAARERAAMERIAAREKEVARRERLLRQRAARAGLLTVEYHSNGPSGVRKKLRSEVLREAAVRKRLAEQENKDPLAYSPAPFKSDARRSNSRTSPEQKVTLPLSTQAATTNEERAYFELYGSLAAPGLQEVADHYVAQLPAPQQQQLREASIRLPSSGSRDATGSLPQSRGPSARRRASPSPVDGCSPCSDDAAGRNGAGPGASPEGGRDLSLLSLSELLDAAAAIRQKQLALQQLQQQWKQPLQPPPRSPIHPESKPSREDNRAAEVAQKPESADGMVPASFVDNGASHFSPSAEVQGESAQTTGVDTPLRDERGNSPFRSTLSEGMLPSTAQQLFDMVLAQRSHSASRVREDNKGGEQAVPPARSPFSTQLHEERHDESSTGGTTDDPYNSPKNVDVARPQLSRALFR</sequence>
<feature type="compositionally biased region" description="Low complexity" evidence="2">
    <location>
        <begin position="509"/>
        <end position="543"/>
    </location>
</feature>
<keyword evidence="4" id="KW-1185">Reference proteome</keyword>
<dbReference type="Proteomes" id="UP000038009">
    <property type="component" value="Unassembled WGS sequence"/>
</dbReference>
<keyword evidence="1" id="KW-0175">Coiled coil</keyword>
<feature type="compositionally biased region" description="Polar residues" evidence="2">
    <location>
        <begin position="1052"/>
        <end position="1065"/>
    </location>
</feature>
<feature type="compositionally biased region" description="Polar residues" evidence="2">
    <location>
        <begin position="476"/>
        <end position="486"/>
    </location>
</feature>
<dbReference type="AlphaFoldDB" id="A0A0N0P868"/>
<dbReference type="OMA" id="LASNERC"/>